<protein>
    <submittedName>
        <fullName evidence="2">Uncharacterized protein</fullName>
    </submittedName>
</protein>
<evidence type="ECO:0000313" key="2">
    <source>
        <dbReference type="EMBL" id="MED6114809.1"/>
    </source>
</evidence>
<reference evidence="2 3" key="1">
    <citation type="journal article" date="2023" name="Plants (Basel)">
        <title>Bridging the Gap: Combining Genomics and Transcriptomics Approaches to Understand Stylosanthes scabra, an Orphan Legume from the Brazilian Caatinga.</title>
        <authorList>
            <person name="Ferreira-Neto J.R.C."/>
            <person name="da Silva M.D."/>
            <person name="Binneck E."/>
            <person name="de Melo N.F."/>
            <person name="da Silva R.H."/>
            <person name="de Melo A.L.T.M."/>
            <person name="Pandolfi V."/>
            <person name="Bustamante F.O."/>
            <person name="Brasileiro-Vidal A.C."/>
            <person name="Benko-Iseppon A.M."/>
        </authorList>
    </citation>
    <scope>NUCLEOTIDE SEQUENCE [LARGE SCALE GENOMIC DNA]</scope>
    <source>
        <tissue evidence="2">Leaves</tissue>
    </source>
</reference>
<evidence type="ECO:0000313" key="3">
    <source>
        <dbReference type="Proteomes" id="UP001341840"/>
    </source>
</evidence>
<organism evidence="2 3">
    <name type="scientific">Stylosanthes scabra</name>
    <dbReference type="NCBI Taxonomy" id="79078"/>
    <lineage>
        <taxon>Eukaryota</taxon>
        <taxon>Viridiplantae</taxon>
        <taxon>Streptophyta</taxon>
        <taxon>Embryophyta</taxon>
        <taxon>Tracheophyta</taxon>
        <taxon>Spermatophyta</taxon>
        <taxon>Magnoliopsida</taxon>
        <taxon>eudicotyledons</taxon>
        <taxon>Gunneridae</taxon>
        <taxon>Pentapetalae</taxon>
        <taxon>rosids</taxon>
        <taxon>fabids</taxon>
        <taxon>Fabales</taxon>
        <taxon>Fabaceae</taxon>
        <taxon>Papilionoideae</taxon>
        <taxon>50 kb inversion clade</taxon>
        <taxon>dalbergioids sensu lato</taxon>
        <taxon>Dalbergieae</taxon>
        <taxon>Pterocarpus clade</taxon>
        <taxon>Stylosanthes</taxon>
    </lineage>
</organism>
<dbReference type="PANTHER" id="PTHR33184:SF72">
    <property type="entry name" value="BETA-1,3-N-ACETYLGLUCOSAMINYLTRANSFERASE FAMILY PROTEIN"/>
    <property type="match status" value="1"/>
</dbReference>
<gene>
    <name evidence="2" type="ORF">PIB30_083990</name>
</gene>
<accession>A0ABU6QSZ9</accession>
<evidence type="ECO:0000256" key="1">
    <source>
        <dbReference type="ARBA" id="ARBA00022729"/>
    </source>
</evidence>
<name>A0ABU6QSZ9_9FABA</name>
<feature type="non-terminal residue" evidence="2">
    <location>
        <position position="1"/>
    </location>
</feature>
<keyword evidence="1" id="KW-0732">Signal</keyword>
<keyword evidence="3" id="KW-1185">Reference proteome</keyword>
<comment type="caution">
    <text evidence="2">The sequence shown here is derived from an EMBL/GenBank/DDBJ whole genome shotgun (WGS) entry which is preliminary data.</text>
</comment>
<sequence length="108" mass="11949">PTGEMCDEGDVSGLNITQKKTGRKVHGMHEWQVDITTHCMCSYNDVVLNCSGFKTLEPIDPSIVRIQGKHCLLKQEIAAYPLSAFSGFKYAWKTSFPLKALSARTACP</sequence>
<dbReference type="PANTHER" id="PTHR33184">
    <property type="entry name" value="PROTEIN TAPETUM DETERMINANT 1-LIKE-RELATED"/>
    <property type="match status" value="1"/>
</dbReference>
<proteinExistence type="predicted"/>
<dbReference type="InterPro" id="IPR040361">
    <property type="entry name" value="TPD1"/>
</dbReference>
<dbReference type="Pfam" id="PF24068">
    <property type="entry name" value="TPD1_C"/>
    <property type="match status" value="1"/>
</dbReference>
<dbReference type="Proteomes" id="UP001341840">
    <property type="component" value="Unassembled WGS sequence"/>
</dbReference>
<dbReference type="EMBL" id="JASCZI010001348">
    <property type="protein sequence ID" value="MED6114809.1"/>
    <property type="molecule type" value="Genomic_DNA"/>
</dbReference>